<keyword evidence="1" id="KW-0175">Coiled coil</keyword>
<organism evidence="3 4">
    <name type="scientific">Pocillopora meandrina</name>
    <dbReference type="NCBI Taxonomy" id="46732"/>
    <lineage>
        <taxon>Eukaryota</taxon>
        <taxon>Metazoa</taxon>
        <taxon>Cnidaria</taxon>
        <taxon>Anthozoa</taxon>
        <taxon>Hexacorallia</taxon>
        <taxon>Scleractinia</taxon>
        <taxon>Astrocoeniina</taxon>
        <taxon>Pocilloporidae</taxon>
        <taxon>Pocillopora</taxon>
    </lineage>
</organism>
<dbReference type="EMBL" id="CALNXJ010000026">
    <property type="protein sequence ID" value="CAH3132145.1"/>
    <property type="molecule type" value="Genomic_DNA"/>
</dbReference>
<evidence type="ECO:0000256" key="2">
    <source>
        <dbReference type="SAM" id="MobiDB-lite"/>
    </source>
</evidence>
<reference evidence="3 4" key="1">
    <citation type="submission" date="2022-05" db="EMBL/GenBank/DDBJ databases">
        <authorList>
            <consortium name="Genoscope - CEA"/>
            <person name="William W."/>
        </authorList>
    </citation>
    <scope>NUCLEOTIDE SEQUENCE [LARGE SCALE GENOMIC DNA]</scope>
</reference>
<keyword evidence="4" id="KW-1185">Reference proteome</keyword>
<accession>A0AAU9X013</accession>
<feature type="region of interest" description="Disordered" evidence="2">
    <location>
        <begin position="102"/>
        <end position="121"/>
    </location>
</feature>
<gene>
    <name evidence="3" type="ORF">PMEA_00014504</name>
</gene>
<sequence>MRRSLWRPKWKKEREIVRLEINKQAEENKIDNLERGDNMDIVSMELESSTTQRTKPYIYKVETLNSAQTCMPTINATPNSVLPLTKYAPAVQVFKHEIGPHSKGEAESLRHQPGSNSRSQKVPVQFQSSPLVETCKQFPVQFQSSCPLEHHMRATLKPPHSDRFPKQGSVQTPLSRLVEHLPQSNIAPRQGSREEIAQALCQVVLSPKVEYMCFDGN</sequence>
<name>A0AAU9X013_9CNID</name>
<dbReference type="AlphaFoldDB" id="A0AAU9X013"/>
<protein>
    <submittedName>
        <fullName evidence="3">Uncharacterized protein</fullName>
    </submittedName>
</protein>
<evidence type="ECO:0000256" key="1">
    <source>
        <dbReference type="SAM" id="Coils"/>
    </source>
</evidence>
<dbReference type="Proteomes" id="UP001159428">
    <property type="component" value="Unassembled WGS sequence"/>
</dbReference>
<evidence type="ECO:0000313" key="3">
    <source>
        <dbReference type="EMBL" id="CAH3132145.1"/>
    </source>
</evidence>
<feature type="coiled-coil region" evidence="1">
    <location>
        <begin position="9"/>
        <end position="36"/>
    </location>
</feature>
<comment type="caution">
    <text evidence="3">The sequence shown here is derived from an EMBL/GenBank/DDBJ whole genome shotgun (WGS) entry which is preliminary data.</text>
</comment>
<feature type="non-terminal residue" evidence="3">
    <location>
        <position position="217"/>
    </location>
</feature>
<proteinExistence type="predicted"/>
<evidence type="ECO:0000313" key="4">
    <source>
        <dbReference type="Proteomes" id="UP001159428"/>
    </source>
</evidence>